<comment type="caution">
    <text evidence="1">The sequence shown here is derived from an EMBL/GenBank/DDBJ whole genome shotgun (WGS) entry which is preliminary data.</text>
</comment>
<name>A0ABD3A0G7_9GENT</name>
<organism evidence="1 2">
    <name type="scientific">Cinchona calisaya</name>
    <dbReference type="NCBI Taxonomy" id="153742"/>
    <lineage>
        <taxon>Eukaryota</taxon>
        <taxon>Viridiplantae</taxon>
        <taxon>Streptophyta</taxon>
        <taxon>Embryophyta</taxon>
        <taxon>Tracheophyta</taxon>
        <taxon>Spermatophyta</taxon>
        <taxon>Magnoliopsida</taxon>
        <taxon>eudicotyledons</taxon>
        <taxon>Gunneridae</taxon>
        <taxon>Pentapetalae</taxon>
        <taxon>asterids</taxon>
        <taxon>lamiids</taxon>
        <taxon>Gentianales</taxon>
        <taxon>Rubiaceae</taxon>
        <taxon>Cinchonoideae</taxon>
        <taxon>Cinchoneae</taxon>
        <taxon>Cinchona</taxon>
    </lineage>
</organism>
<evidence type="ECO:0000313" key="2">
    <source>
        <dbReference type="Proteomes" id="UP001630127"/>
    </source>
</evidence>
<dbReference type="AlphaFoldDB" id="A0ABD3A0G7"/>
<dbReference type="EMBL" id="JBJUIK010000006">
    <property type="protein sequence ID" value="KAL3524738.1"/>
    <property type="molecule type" value="Genomic_DNA"/>
</dbReference>
<gene>
    <name evidence="1" type="ORF">ACH5RR_013110</name>
</gene>
<keyword evidence="2" id="KW-1185">Reference proteome</keyword>
<sequence>MPRMSASESMIAISKSHALFPLFPFLGRFQGRSRPDVPSLDSSLSQVLWHDESPIVALRAWGEKMTSGVFPPFADTSTTTFDGCFSFGAFTYLSVKLPFEFGVGIASVSLCESLVIVSLASLWVLIEVSKVSPFLVS</sequence>
<evidence type="ECO:0000313" key="1">
    <source>
        <dbReference type="EMBL" id="KAL3524738.1"/>
    </source>
</evidence>
<proteinExistence type="predicted"/>
<protein>
    <submittedName>
        <fullName evidence="1">Uncharacterized protein</fullName>
    </submittedName>
</protein>
<accession>A0ABD3A0G7</accession>
<reference evidence="1 2" key="1">
    <citation type="submission" date="2024-11" db="EMBL/GenBank/DDBJ databases">
        <title>A near-complete genome assembly of Cinchona calisaya.</title>
        <authorList>
            <person name="Lian D.C."/>
            <person name="Zhao X.W."/>
            <person name="Wei L."/>
        </authorList>
    </citation>
    <scope>NUCLEOTIDE SEQUENCE [LARGE SCALE GENOMIC DNA]</scope>
    <source>
        <tissue evidence="1">Nenye</tissue>
    </source>
</reference>
<dbReference type="Proteomes" id="UP001630127">
    <property type="component" value="Unassembled WGS sequence"/>
</dbReference>